<dbReference type="AlphaFoldDB" id="A0AAD8KBR1"/>
<dbReference type="Proteomes" id="UP001229421">
    <property type="component" value="Unassembled WGS sequence"/>
</dbReference>
<reference evidence="4" key="1">
    <citation type="journal article" date="2023" name="bioRxiv">
        <title>Improved chromosome-level genome assembly for marigold (Tagetes erecta).</title>
        <authorList>
            <person name="Jiang F."/>
            <person name="Yuan L."/>
            <person name="Wang S."/>
            <person name="Wang H."/>
            <person name="Xu D."/>
            <person name="Wang A."/>
            <person name="Fan W."/>
        </authorList>
    </citation>
    <scope>NUCLEOTIDE SEQUENCE</scope>
    <source>
        <strain evidence="4">WSJ</strain>
        <tissue evidence="4">Leaf</tissue>
    </source>
</reference>
<organism evidence="4 5">
    <name type="scientific">Tagetes erecta</name>
    <name type="common">African marigold</name>
    <dbReference type="NCBI Taxonomy" id="13708"/>
    <lineage>
        <taxon>Eukaryota</taxon>
        <taxon>Viridiplantae</taxon>
        <taxon>Streptophyta</taxon>
        <taxon>Embryophyta</taxon>
        <taxon>Tracheophyta</taxon>
        <taxon>Spermatophyta</taxon>
        <taxon>Magnoliopsida</taxon>
        <taxon>eudicotyledons</taxon>
        <taxon>Gunneridae</taxon>
        <taxon>Pentapetalae</taxon>
        <taxon>asterids</taxon>
        <taxon>campanulids</taxon>
        <taxon>Asterales</taxon>
        <taxon>Asteraceae</taxon>
        <taxon>Asteroideae</taxon>
        <taxon>Heliantheae alliance</taxon>
        <taxon>Tageteae</taxon>
        <taxon>Tagetes</taxon>
    </lineage>
</organism>
<dbReference type="PANTHER" id="PTHR46128:SF233">
    <property type="entry name" value="PENTACOTRIPEPTIDE-REPEAT REGION OF PRORP DOMAIN-CONTAINING PROTEIN"/>
    <property type="match status" value="1"/>
</dbReference>
<evidence type="ECO:0000313" key="4">
    <source>
        <dbReference type="EMBL" id="KAK1417702.1"/>
    </source>
</evidence>
<dbReference type="Pfam" id="PF13041">
    <property type="entry name" value="PPR_2"/>
    <property type="match status" value="2"/>
</dbReference>
<evidence type="ECO:0000313" key="5">
    <source>
        <dbReference type="Proteomes" id="UP001229421"/>
    </source>
</evidence>
<evidence type="ECO:0000256" key="3">
    <source>
        <dbReference type="PROSITE-ProRule" id="PRU00708"/>
    </source>
</evidence>
<dbReference type="EMBL" id="JAUHHV010000007">
    <property type="protein sequence ID" value="KAK1417702.1"/>
    <property type="molecule type" value="Genomic_DNA"/>
</dbReference>
<comment type="similarity">
    <text evidence="1">Belongs to the PPR family. P subfamily.</text>
</comment>
<keyword evidence="2" id="KW-0677">Repeat</keyword>
<dbReference type="PANTHER" id="PTHR46128">
    <property type="entry name" value="MITOCHONDRIAL GROUP I INTRON SPLICING FACTOR CCM1"/>
    <property type="match status" value="1"/>
</dbReference>
<dbReference type="NCBIfam" id="TIGR00756">
    <property type="entry name" value="PPR"/>
    <property type="match status" value="6"/>
</dbReference>
<protein>
    <recommendedName>
        <fullName evidence="6">Pentatricopeptide repeat-containing protein</fullName>
    </recommendedName>
</protein>
<feature type="repeat" description="PPR" evidence="3">
    <location>
        <begin position="375"/>
        <end position="409"/>
    </location>
</feature>
<sequence length="579" mass="66748">MYMHPEFITQILIKAFRCLQHLLCIIIYPLPKSQALKLYCISWVENHRSGRYLFLHQAHNSVTYVVHFFGTEIFFIRSSYMNIRWPRVLTPTYLSQIIQNQKNPVKALEIFNEARNRYPNYRHNGPVYATMINILGTSNRIVDMKQVIDQMKDDSCQCQDSVFSTSIKAYAKAGMLNEAISLFRNLDQFNCVNWTESFNTLLKIMVKESKLESAHHLFLENFGKREVKYRTRSLTWLIDVLCEKKRSDLALQVFQEMNYQYCYPTRDTYQILMKGLCEDGRINEAIHLLYSMFWKISRRGSGEDVLVYKILLDTLCAYGHVDEAADILNKVLRKGLKAPKKKRMQLDFNMCRNGRDIERAKSLVNNALIKGVIPSYESYNAMAVQLYAEGDLNGADRVVEEMHDQGFKPQVLIYEAKVMALCKQSMIDEAEKVITEEMVEGNCVPTVKLYNILIKGLCSDGRSTQALGYLKKMSRQLGCVPNKETYTILVDGLCDDGSYIEASQLLEKMLVNSYWPDADIFSSVIKGLCLMGRPYEAIIWVEEMVSQEKMPKLYAWDSLVGSVVYDTVGIKVLSQVLDL</sequence>
<evidence type="ECO:0000256" key="2">
    <source>
        <dbReference type="ARBA" id="ARBA00022737"/>
    </source>
</evidence>
<gene>
    <name evidence="4" type="ORF">QVD17_26836</name>
</gene>
<dbReference type="Pfam" id="PF01535">
    <property type="entry name" value="PPR"/>
    <property type="match status" value="3"/>
</dbReference>
<feature type="repeat" description="PPR" evidence="3">
    <location>
        <begin position="517"/>
        <end position="551"/>
    </location>
</feature>
<evidence type="ECO:0000256" key="1">
    <source>
        <dbReference type="ARBA" id="ARBA00007626"/>
    </source>
</evidence>
<name>A0AAD8KBR1_TARER</name>
<proteinExistence type="inferred from homology"/>
<dbReference type="InterPro" id="IPR011990">
    <property type="entry name" value="TPR-like_helical_dom_sf"/>
</dbReference>
<dbReference type="InterPro" id="IPR002885">
    <property type="entry name" value="PPR_rpt"/>
</dbReference>
<comment type="caution">
    <text evidence="4">The sequence shown here is derived from an EMBL/GenBank/DDBJ whole genome shotgun (WGS) entry which is preliminary data.</text>
</comment>
<feature type="repeat" description="PPR" evidence="3">
    <location>
        <begin position="410"/>
        <end position="445"/>
    </location>
</feature>
<keyword evidence="5" id="KW-1185">Reference proteome</keyword>
<feature type="repeat" description="PPR" evidence="3">
    <location>
        <begin position="482"/>
        <end position="516"/>
    </location>
</feature>
<dbReference type="SUPFAM" id="SSF81901">
    <property type="entry name" value="HCP-like"/>
    <property type="match status" value="1"/>
</dbReference>
<dbReference type="Gene3D" id="1.25.40.10">
    <property type="entry name" value="Tetratricopeptide repeat domain"/>
    <property type="match status" value="4"/>
</dbReference>
<feature type="repeat" description="PPR" evidence="3">
    <location>
        <begin position="446"/>
        <end position="481"/>
    </location>
</feature>
<dbReference type="Pfam" id="PF13812">
    <property type="entry name" value="PPR_3"/>
    <property type="match status" value="1"/>
</dbReference>
<dbReference type="PROSITE" id="PS51375">
    <property type="entry name" value="PPR"/>
    <property type="match status" value="6"/>
</dbReference>
<dbReference type="InterPro" id="IPR050872">
    <property type="entry name" value="PPR_P_subfamily"/>
</dbReference>
<feature type="repeat" description="PPR" evidence="3">
    <location>
        <begin position="304"/>
        <end position="338"/>
    </location>
</feature>
<accession>A0AAD8KBR1</accession>
<evidence type="ECO:0008006" key="6">
    <source>
        <dbReference type="Google" id="ProtNLM"/>
    </source>
</evidence>